<dbReference type="EMBL" id="FWXH01000009">
    <property type="protein sequence ID" value="SMC25348.1"/>
    <property type="molecule type" value="Genomic_DNA"/>
</dbReference>
<evidence type="ECO:0000256" key="5">
    <source>
        <dbReference type="ARBA" id="ARBA00022723"/>
    </source>
</evidence>
<dbReference type="PANTHER" id="PTHR30040:SF2">
    <property type="entry name" value="FAD:PROTEIN FMN TRANSFERASE"/>
    <property type="match status" value="1"/>
</dbReference>
<evidence type="ECO:0000256" key="4">
    <source>
        <dbReference type="ARBA" id="ARBA00022679"/>
    </source>
</evidence>
<keyword evidence="14" id="KW-1185">Reference proteome</keyword>
<proteinExistence type="inferred from homology"/>
<evidence type="ECO:0000256" key="6">
    <source>
        <dbReference type="ARBA" id="ARBA00022827"/>
    </source>
</evidence>
<name>A0A1W1XPA3_9CLOT</name>
<keyword evidence="6 10" id="KW-0274">FAD</keyword>
<evidence type="ECO:0000313" key="13">
    <source>
        <dbReference type="EMBL" id="SMC25348.1"/>
    </source>
</evidence>
<accession>A0A1W1XPA3</accession>
<dbReference type="Pfam" id="PF02424">
    <property type="entry name" value="ApbE"/>
    <property type="match status" value="1"/>
</dbReference>
<keyword evidence="13" id="KW-0449">Lipoprotein</keyword>
<evidence type="ECO:0000256" key="9">
    <source>
        <dbReference type="ARBA" id="ARBA00048540"/>
    </source>
</evidence>
<dbReference type="Proteomes" id="UP000192468">
    <property type="component" value="Unassembled WGS sequence"/>
</dbReference>
<dbReference type="SUPFAM" id="SSF143631">
    <property type="entry name" value="ApbE-like"/>
    <property type="match status" value="1"/>
</dbReference>
<feature type="coiled-coil region" evidence="12">
    <location>
        <begin position="47"/>
        <end position="74"/>
    </location>
</feature>
<comment type="cofactor">
    <cofactor evidence="11">
        <name>Mg(2+)</name>
        <dbReference type="ChEBI" id="CHEBI:18420"/>
    </cofactor>
    <cofactor evidence="11">
        <name>Mn(2+)</name>
        <dbReference type="ChEBI" id="CHEBI:29035"/>
    </cofactor>
    <text evidence="11">Magnesium. Can also use manganese.</text>
</comment>
<protein>
    <recommendedName>
        <fullName evidence="2 10">FAD:protein FMN transferase</fullName>
        <ecNumber evidence="1 10">2.7.1.180</ecNumber>
    </recommendedName>
    <alternativeName>
        <fullName evidence="8 10">Flavin transferase</fullName>
    </alternativeName>
</protein>
<evidence type="ECO:0000256" key="3">
    <source>
        <dbReference type="ARBA" id="ARBA00022630"/>
    </source>
</evidence>
<dbReference type="PANTHER" id="PTHR30040">
    <property type="entry name" value="THIAMINE BIOSYNTHESIS LIPOPROTEIN APBE"/>
    <property type="match status" value="1"/>
</dbReference>
<evidence type="ECO:0000313" key="14">
    <source>
        <dbReference type="Proteomes" id="UP000192468"/>
    </source>
</evidence>
<sequence length="358" mass="39755">MNILLLALVLILIIMLTVIFSFSKNKNQELSIGIYVLGTLVQLKAYGKKSNIALQQAEEKLKEIDDKMSVFKDDSEISNINRNAGQGGQTVSSDTYFVIKEAIKYCKLCKGTFDITIRPIVAIWGIGKDKARIPNKSEIEQALKLVNYNDIVLEDDIRWIGLKHKQQQLDVGGIAKGYAADEVKNIFVKNNIKSAMINLGGNIFVLGKKKDGSNWKVGIQNPLGAREEFIGTIELSNKSVVTSGGYERYSVLGGKKLQHIIDPRNGYPSESDVISVTIISDLSIEGDGLSTGMYILGVKEGMKVLKELKGVEAIFITSNKEVYITDGIRDKFKVCNEEFKLNGSEINYEEEDKKDTNI</sequence>
<evidence type="ECO:0000256" key="10">
    <source>
        <dbReference type="PIRNR" id="PIRNR006268"/>
    </source>
</evidence>
<evidence type="ECO:0000256" key="1">
    <source>
        <dbReference type="ARBA" id="ARBA00011955"/>
    </source>
</evidence>
<dbReference type="InterPro" id="IPR024932">
    <property type="entry name" value="ApbE"/>
</dbReference>
<feature type="binding site" evidence="11">
    <location>
        <position position="287"/>
    </location>
    <ligand>
        <name>Mg(2+)</name>
        <dbReference type="ChEBI" id="CHEBI:18420"/>
    </ligand>
</feature>
<feature type="binding site" evidence="11">
    <location>
        <position position="173"/>
    </location>
    <ligand>
        <name>Mg(2+)</name>
        <dbReference type="ChEBI" id="CHEBI:18420"/>
    </ligand>
</feature>
<keyword evidence="5 10" id="KW-0479">Metal-binding</keyword>
<evidence type="ECO:0000256" key="2">
    <source>
        <dbReference type="ARBA" id="ARBA00016337"/>
    </source>
</evidence>
<dbReference type="RefSeq" id="WP_176212688.1">
    <property type="nucleotide sequence ID" value="NZ_FWXH01000009.1"/>
</dbReference>
<reference evidence="13 14" key="1">
    <citation type="submission" date="2017-04" db="EMBL/GenBank/DDBJ databases">
        <authorList>
            <person name="Afonso C.L."/>
            <person name="Miller P.J."/>
            <person name="Scott M.A."/>
            <person name="Spackman E."/>
            <person name="Goraichik I."/>
            <person name="Dimitrov K.M."/>
            <person name="Suarez D.L."/>
            <person name="Swayne D.E."/>
        </authorList>
    </citation>
    <scope>NUCLEOTIDE SEQUENCE [LARGE SCALE GENOMIC DNA]</scope>
    <source>
        <strain evidence="13 14">DSM 12555</strain>
    </source>
</reference>
<keyword evidence="4 10" id="KW-0808">Transferase</keyword>
<dbReference type="EC" id="2.7.1.180" evidence="1 10"/>
<evidence type="ECO:0000256" key="7">
    <source>
        <dbReference type="ARBA" id="ARBA00022842"/>
    </source>
</evidence>
<dbReference type="PIRSF" id="PIRSF006268">
    <property type="entry name" value="ApbE"/>
    <property type="match status" value="1"/>
</dbReference>
<dbReference type="InterPro" id="IPR003374">
    <property type="entry name" value="ApbE-like_sf"/>
</dbReference>
<dbReference type="Gene3D" id="3.10.520.10">
    <property type="entry name" value="ApbE-like domains"/>
    <property type="match status" value="1"/>
</dbReference>
<evidence type="ECO:0000256" key="8">
    <source>
        <dbReference type="ARBA" id="ARBA00031306"/>
    </source>
</evidence>
<feature type="binding site" evidence="11">
    <location>
        <position position="291"/>
    </location>
    <ligand>
        <name>Mg(2+)</name>
        <dbReference type="ChEBI" id="CHEBI:18420"/>
    </ligand>
</feature>
<dbReference type="AlphaFoldDB" id="A0A1W1XPA3"/>
<evidence type="ECO:0000256" key="11">
    <source>
        <dbReference type="PIRSR" id="PIRSR006268-2"/>
    </source>
</evidence>
<organism evidence="13 14">
    <name type="scientific">Clostridium acidisoli DSM 12555</name>
    <dbReference type="NCBI Taxonomy" id="1121291"/>
    <lineage>
        <taxon>Bacteria</taxon>
        <taxon>Bacillati</taxon>
        <taxon>Bacillota</taxon>
        <taxon>Clostridia</taxon>
        <taxon>Eubacteriales</taxon>
        <taxon>Clostridiaceae</taxon>
        <taxon>Clostridium</taxon>
    </lineage>
</organism>
<keyword evidence="3 10" id="KW-0285">Flavoprotein</keyword>
<comment type="similarity">
    <text evidence="10">Belongs to the ApbE family.</text>
</comment>
<dbReference type="STRING" id="1121291.SAMN02745134_02423"/>
<comment type="catalytic activity">
    <reaction evidence="9 10">
        <text>L-threonyl-[protein] + FAD = FMN-L-threonyl-[protein] + AMP + H(+)</text>
        <dbReference type="Rhea" id="RHEA:36847"/>
        <dbReference type="Rhea" id="RHEA-COMP:11060"/>
        <dbReference type="Rhea" id="RHEA-COMP:11061"/>
        <dbReference type="ChEBI" id="CHEBI:15378"/>
        <dbReference type="ChEBI" id="CHEBI:30013"/>
        <dbReference type="ChEBI" id="CHEBI:57692"/>
        <dbReference type="ChEBI" id="CHEBI:74257"/>
        <dbReference type="ChEBI" id="CHEBI:456215"/>
        <dbReference type="EC" id="2.7.1.180"/>
    </reaction>
</comment>
<gene>
    <name evidence="13" type="ORF">SAMN02745134_02423</name>
</gene>
<keyword evidence="12" id="KW-0175">Coiled coil</keyword>
<keyword evidence="7 10" id="KW-0460">Magnesium</keyword>
<dbReference type="GO" id="GO:0046872">
    <property type="term" value="F:metal ion binding"/>
    <property type="evidence" value="ECO:0007669"/>
    <property type="project" value="UniProtKB-UniRule"/>
</dbReference>
<dbReference type="GO" id="GO:0016740">
    <property type="term" value="F:transferase activity"/>
    <property type="evidence" value="ECO:0007669"/>
    <property type="project" value="UniProtKB-UniRule"/>
</dbReference>
<evidence type="ECO:0000256" key="12">
    <source>
        <dbReference type="SAM" id="Coils"/>
    </source>
</evidence>